<dbReference type="CDD" id="cd00121">
    <property type="entry name" value="MATH"/>
    <property type="match status" value="1"/>
</dbReference>
<dbReference type="Gene3D" id="2.60.210.10">
    <property type="entry name" value="Apoptosis, Tumor Necrosis Factor Receptor Associated Protein 2, Chain A"/>
    <property type="match status" value="1"/>
</dbReference>
<dbReference type="PANTHER" id="PTHR26379:SF474">
    <property type="entry name" value="OS08G0228200 PROTEIN"/>
    <property type="match status" value="1"/>
</dbReference>
<dbReference type="Gene3D" id="1.25.40.420">
    <property type="match status" value="1"/>
</dbReference>
<dbReference type="InterPro" id="IPR002083">
    <property type="entry name" value="MATH/TRAF_dom"/>
</dbReference>
<dbReference type="Pfam" id="PF00651">
    <property type="entry name" value="BTB"/>
    <property type="match status" value="1"/>
</dbReference>
<evidence type="ECO:0000256" key="2">
    <source>
        <dbReference type="ARBA" id="ARBA00010846"/>
    </source>
</evidence>
<evidence type="ECO:0000313" key="6">
    <source>
        <dbReference type="Proteomes" id="UP001497457"/>
    </source>
</evidence>
<dbReference type="InterPro" id="IPR045005">
    <property type="entry name" value="BPM1-6"/>
</dbReference>
<organism evidence="5 6">
    <name type="scientific">Urochloa decumbens</name>
    <dbReference type="NCBI Taxonomy" id="240449"/>
    <lineage>
        <taxon>Eukaryota</taxon>
        <taxon>Viridiplantae</taxon>
        <taxon>Streptophyta</taxon>
        <taxon>Embryophyta</taxon>
        <taxon>Tracheophyta</taxon>
        <taxon>Spermatophyta</taxon>
        <taxon>Magnoliopsida</taxon>
        <taxon>Liliopsida</taxon>
        <taxon>Poales</taxon>
        <taxon>Poaceae</taxon>
        <taxon>PACMAD clade</taxon>
        <taxon>Panicoideae</taxon>
        <taxon>Panicodae</taxon>
        <taxon>Paniceae</taxon>
        <taxon>Melinidinae</taxon>
        <taxon>Urochloa</taxon>
    </lineage>
</organism>
<gene>
    <name evidence="5" type="ORF">URODEC1_LOCUS63472</name>
</gene>
<evidence type="ECO:0000256" key="1">
    <source>
        <dbReference type="ARBA" id="ARBA00004906"/>
    </source>
</evidence>
<evidence type="ECO:0000259" key="4">
    <source>
        <dbReference type="PROSITE" id="PS50144"/>
    </source>
</evidence>
<comment type="similarity">
    <text evidence="2">Belongs to the Tdpoz family.</text>
</comment>
<feature type="domain" description="BTB" evidence="3">
    <location>
        <begin position="198"/>
        <end position="261"/>
    </location>
</feature>
<comment type="pathway">
    <text evidence="1">Protein modification; protein ubiquitination.</text>
</comment>
<accession>A0ABC9BAY9</accession>
<dbReference type="InterPro" id="IPR011333">
    <property type="entry name" value="SKP1/BTB/POZ_sf"/>
</dbReference>
<sequence>MAAPQQPVDTTVSRCIPNAERGRHLFEVAGHTLHKSLGAGTYIQSAAFSVGGHDWCVVYYPDGESAEGSGDYTSVFLKRVGKTTTVTQVRATYGFRLLVPPLPYTMAPTAYPPPFPTVSRVTANFNGVNSCWGLKKFVQKSLLVGYLRDDCLVIECDVTVIIGKPMLQPRYQRRYKIKEPPSDLSENLGKLLETGEGADVAFKVGEEIFRAHKIVLGARSPVFKAELYGPLGDKDREYITIEDMQPAIFKALLHFMYRDSLPEVGNLGVDEREEMAKHMLVAADRYGVDRLKVVCEGLLERRLDVNNVAATLALADQYHCSRLRDSCIEFINSLSRTEDLQASQGYAHLKRECPDIIVEIWEKGTKSRKI</sequence>
<reference evidence="5" key="1">
    <citation type="submission" date="2024-10" db="EMBL/GenBank/DDBJ databases">
        <authorList>
            <person name="Ryan C."/>
        </authorList>
    </citation>
    <scope>NUCLEOTIDE SEQUENCE [LARGE SCALE GENOMIC DNA]</scope>
</reference>
<dbReference type="SUPFAM" id="SSF54695">
    <property type="entry name" value="POZ domain"/>
    <property type="match status" value="1"/>
</dbReference>
<dbReference type="PANTHER" id="PTHR26379">
    <property type="entry name" value="BTB/POZ AND MATH DOMAIN-CONTAINING PROTEIN 1"/>
    <property type="match status" value="1"/>
</dbReference>
<evidence type="ECO:0000259" key="3">
    <source>
        <dbReference type="PROSITE" id="PS50097"/>
    </source>
</evidence>
<dbReference type="SUPFAM" id="SSF49599">
    <property type="entry name" value="TRAF domain-like"/>
    <property type="match status" value="1"/>
</dbReference>
<dbReference type="AlphaFoldDB" id="A0ABC9BAY9"/>
<dbReference type="PROSITE" id="PS50097">
    <property type="entry name" value="BTB"/>
    <property type="match status" value="1"/>
</dbReference>
<dbReference type="InterPro" id="IPR008974">
    <property type="entry name" value="TRAF-like"/>
</dbReference>
<dbReference type="EMBL" id="OZ075135">
    <property type="protein sequence ID" value="CAL4997627.1"/>
    <property type="molecule type" value="Genomic_DNA"/>
</dbReference>
<name>A0ABC9BAY9_9POAL</name>
<dbReference type="CDD" id="cd18280">
    <property type="entry name" value="BTB_POZ_BPM_plant"/>
    <property type="match status" value="1"/>
</dbReference>
<dbReference type="Pfam" id="PF22486">
    <property type="entry name" value="MATH_2"/>
    <property type="match status" value="1"/>
</dbReference>
<protein>
    <submittedName>
        <fullName evidence="5">Uncharacterized protein</fullName>
    </submittedName>
</protein>
<keyword evidence="6" id="KW-1185">Reference proteome</keyword>
<feature type="domain" description="MATH" evidence="4">
    <location>
        <begin position="21"/>
        <end position="158"/>
    </location>
</feature>
<dbReference type="Gene3D" id="3.30.710.10">
    <property type="entry name" value="Potassium Channel Kv1.1, Chain A"/>
    <property type="match status" value="1"/>
</dbReference>
<evidence type="ECO:0000313" key="5">
    <source>
        <dbReference type="EMBL" id="CAL4997627.1"/>
    </source>
</evidence>
<proteinExistence type="inferred from homology"/>
<dbReference type="InterPro" id="IPR056423">
    <property type="entry name" value="BACK_BPM_SPOP"/>
</dbReference>
<dbReference type="Pfam" id="PF24570">
    <property type="entry name" value="BACK_BPM_SPOP"/>
    <property type="match status" value="1"/>
</dbReference>
<dbReference type="Proteomes" id="UP001497457">
    <property type="component" value="Chromosome 25rd"/>
</dbReference>
<dbReference type="PROSITE" id="PS50144">
    <property type="entry name" value="MATH"/>
    <property type="match status" value="1"/>
</dbReference>
<dbReference type="InterPro" id="IPR000210">
    <property type="entry name" value="BTB/POZ_dom"/>
</dbReference>
<dbReference type="SMART" id="SM00225">
    <property type="entry name" value="BTB"/>
    <property type="match status" value="1"/>
</dbReference>